<protein>
    <recommendedName>
        <fullName evidence="2">HTH tetR-type domain-containing protein</fullName>
    </recommendedName>
</protein>
<dbReference type="InterPro" id="IPR009057">
    <property type="entry name" value="Homeodomain-like_sf"/>
</dbReference>
<evidence type="ECO:0008006" key="2">
    <source>
        <dbReference type="Google" id="ProtNLM"/>
    </source>
</evidence>
<reference evidence="1" key="1">
    <citation type="submission" date="2019-08" db="EMBL/GenBank/DDBJ databases">
        <authorList>
            <person name="Kucharzyk K."/>
            <person name="Murdoch R.W."/>
            <person name="Higgins S."/>
            <person name="Loffler F."/>
        </authorList>
    </citation>
    <scope>NUCLEOTIDE SEQUENCE</scope>
</reference>
<dbReference type="InterPro" id="IPR036271">
    <property type="entry name" value="Tet_transcr_reg_TetR-rel_C_sf"/>
</dbReference>
<dbReference type="SUPFAM" id="SSF46689">
    <property type="entry name" value="Homeodomain-like"/>
    <property type="match status" value="1"/>
</dbReference>
<organism evidence="1">
    <name type="scientific">bioreactor metagenome</name>
    <dbReference type="NCBI Taxonomy" id="1076179"/>
    <lineage>
        <taxon>unclassified sequences</taxon>
        <taxon>metagenomes</taxon>
        <taxon>ecological metagenomes</taxon>
    </lineage>
</organism>
<name>A0A645C522_9ZZZZ</name>
<dbReference type="EMBL" id="VSSQ01024663">
    <property type="protein sequence ID" value="MPM72297.1"/>
    <property type="molecule type" value="Genomic_DNA"/>
</dbReference>
<dbReference type="AlphaFoldDB" id="A0A645C522"/>
<accession>A0A645C522</accession>
<proteinExistence type="predicted"/>
<evidence type="ECO:0000313" key="1">
    <source>
        <dbReference type="EMBL" id="MPM72297.1"/>
    </source>
</evidence>
<gene>
    <name evidence="1" type="ORF">SDC9_119270</name>
</gene>
<dbReference type="Gene3D" id="1.10.357.10">
    <property type="entry name" value="Tetracycline Repressor, domain 2"/>
    <property type="match status" value="1"/>
</dbReference>
<comment type="caution">
    <text evidence="1">The sequence shown here is derived from an EMBL/GenBank/DDBJ whole genome shotgun (WGS) entry which is preliminary data.</text>
</comment>
<dbReference type="SUPFAM" id="SSF48498">
    <property type="entry name" value="Tetracyclin repressor-like, C-terminal domain"/>
    <property type="match status" value="1"/>
</dbReference>
<sequence length="198" mass="22423">MSCSMHAGIVSRMKPKARSVGRQAFIKCVLDMLDEGASLDEINLRHIAKRLGCAHTNAYNWFASQQELYWWALGLAIERLLLETQAEDIPPLFAEDGLLVRYAAFARRHPAWFRLIWLERLTPPIPDEIVPLLARPSCLMGRSLKQSVPAQGSLQEKGDVLFSYLHGKLCLLVTHRMSSEQVETLEQDLLSFANSLFC</sequence>